<protein>
    <submittedName>
        <fullName evidence="2">Uncharacterized protein</fullName>
    </submittedName>
</protein>
<sequence length="299" mass="34140">MKDIVIAFCLLLSNVVLAQSSSLADMLWAEAGGRPLQMDSDKESRTSITDDAANGYLRIFYEDEGCGCPFDTTVAAYKKANGEFAILKTYWDGCGDQRTFSANIDKAVLLPEDFGLQTFLPNSMKKAYDIDSAVFYLNVELPRNGTDTKIDLKFIPFGLHVEPTDQVLAHSYARNDDENGSNGVYMEEIQDMLRKLSHEETITYILNREPDKIKKEDKGIVKRLYGEGNRYRSIEELSVPIAKLRAIYEIAKDVEYKSVVLGWNRDTARFYIKERIKNNTPEHSFLEFVRQFQFLRAVC</sequence>
<feature type="signal peptide" evidence="1">
    <location>
        <begin position="1"/>
        <end position="18"/>
    </location>
</feature>
<dbReference type="OrthoDB" id="1419861at2"/>
<dbReference type="AlphaFoldDB" id="A0A5B7ST02"/>
<dbReference type="Proteomes" id="UP000310017">
    <property type="component" value="Chromosome"/>
</dbReference>
<organism evidence="2 3">
    <name type="scientific">Aggregatimonas sangjinii</name>
    <dbReference type="NCBI Taxonomy" id="2583587"/>
    <lineage>
        <taxon>Bacteria</taxon>
        <taxon>Pseudomonadati</taxon>
        <taxon>Bacteroidota</taxon>
        <taxon>Flavobacteriia</taxon>
        <taxon>Flavobacteriales</taxon>
        <taxon>Flavobacteriaceae</taxon>
        <taxon>Aggregatimonas</taxon>
    </lineage>
</organism>
<evidence type="ECO:0000256" key="1">
    <source>
        <dbReference type="SAM" id="SignalP"/>
    </source>
</evidence>
<evidence type="ECO:0000313" key="3">
    <source>
        <dbReference type="Proteomes" id="UP000310017"/>
    </source>
</evidence>
<accession>A0A5B7ST02</accession>
<reference evidence="2 3" key="1">
    <citation type="submission" date="2019-05" db="EMBL/GenBank/DDBJ databases">
        <title>Genome sequencing of F202Z8.</title>
        <authorList>
            <person name="Kwon Y.M."/>
        </authorList>
    </citation>
    <scope>NUCLEOTIDE SEQUENCE [LARGE SCALE GENOMIC DNA]</scope>
    <source>
        <strain evidence="2 3">F202Z8</strain>
    </source>
</reference>
<evidence type="ECO:0000313" key="2">
    <source>
        <dbReference type="EMBL" id="QCX01905.1"/>
    </source>
</evidence>
<dbReference type="KEGG" id="asag:FGM00_17955"/>
<gene>
    <name evidence="2" type="ORF">FGM00_17955</name>
</gene>
<keyword evidence="1" id="KW-0732">Signal</keyword>
<name>A0A5B7ST02_9FLAO</name>
<keyword evidence="3" id="KW-1185">Reference proteome</keyword>
<proteinExistence type="predicted"/>
<feature type="chain" id="PRO_5023050345" evidence="1">
    <location>
        <begin position="19"/>
        <end position="299"/>
    </location>
</feature>
<dbReference type="RefSeq" id="WP_138854242.1">
    <property type="nucleotide sequence ID" value="NZ_CP040710.1"/>
</dbReference>
<dbReference type="EMBL" id="CP040710">
    <property type="protein sequence ID" value="QCX01905.1"/>
    <property type="molecule type" value="Genomic_DNA"/>
</dbReference>